<feature type="signal peptide" evidence="6">
    <location>
        <begin position="1"/>
        <end position="25"/>
    </location>
</feature>
<feature type="transmembrane region" description="Helical" evidence="5">
    <location>
        <begin position="333"/>
        <end position="355"/>
    </location>
</feature>
<comment type="subcellular location">
    <subcellularLocation>
        <location evidence="1">Membrane</location>
        <topology evidence="1">Multi-pass membrane protein</topology>
    </subcellularLocation>
</comment>
<keyword evidence="9" id="KW-1185">Reference proteome</keyword>
<feature type="transmembrane region" description="Helical" evidence="5">
    <location>
        <begin position="127"/>
        <end position="150"/>
    </location>
</feature>
<dbReference type="GO" id="GO:0016020">
    <property type="term" value="C:membrane"/>
    <property type="evidence" value="ECO:0007669"/>
    <property type="project" value="UniProtKB-SubCell"/>
</dbReference>
<feature type="transmembrane region" description="Helical" evidence="5">
    <location>
        <begin position="200"/>
        <end position="222"/>
    </location>
</feature>
<dbReference type="PANTHER" id="PTHR43021">
    <property type="entry name" value="NA(+)/H(+) ANTIPORTER-RELATED"/>
    <property type="match status" value="1"/>
</dbReference>
<protein>
    <recommendedName>
        <fullName evidence="7">Cation/H+ exchanger transmembrane domain-containing protein</fullName>
    </recommendedName>
</protein>
<evidence type="ECO:0000313" key="8">
    <source>
        <dbReference type="EMBL" id="KAI3425176.1"/>
    </source>
</evidence>
<dbReference type="Gene3D" id="1.20.1530.20">
    <property type="match status" value="2"/>
</dbReference>
<keyword evidence="3 5" id="KW-1133">Transmembrane helix</keyword>
<evidence type="ECO:0000313" key="9">
    <source>
        <dbReference type="Proteomes" id="UP001055712"/>
    </source>
</evidence>
<evidence type="ECO:0000256" key="4">
    <source>
        <dbReference type="ARBA" id="ARBA00023136"/>
    </source>
</evidence>
<keyword evidence="6" id="KW-0732">Signal</keyword>
<evidence type="ECO:0000259" key="7">
    <source>
        <dbReference type="Pfam" id="PF00999"/>
    </source>
</evidence>
<organism evidence="8 9">
    <name type="scientific">Chlorella vulgaris</name>
    <name type="common">Green alga</name>
    <dbReference type="NCBI Taxonomy" id="3077"/>
    <lineage>
        <taxon>Eukaryota</taxon>
        <taxon>Viridiplantae</taxon>
        <taxon>Chlorophyta</taxon>
        <taxon>core chlorophytes</taxon>
        <taxon>Trebouxiophyceae</taxon>
        <taxon>Chlorellales</taxon>
        <taxon>Chlorellaceae</taxon>
        <taxon>Chlorella clade</taxon>
        <taxon>Chlorella</taxon>
    </lineage>
</organism>
<feature type="transmembrane region" description="Helical" evidence="5">
    <location>
        <begin position="361"/>
        <end position="383"/>
    </location>
</feature>
<keyword evidence="4 5" id="KW-0472">Membrane</keyword>
<name>A0A9D4TGX8_CHLVU</name>
<evidence type="ECO:0000256" key="5">
    <source>
        <dbReference type="SAM" id="Phobius"/>
    </source>
</evidence>
<dbReference type="EMBL" id="SIDB01000012">
    <property type="protein sequence ID" value="KAI3425176.1"/>
    <property type="molecule type" value="Genomic_DNA"/>
</dbReference>
<evidence type="ECO:0000256" key="1">
    <source>
        <dbReference type="ARBA" id="ARBA00004141"/>
    </source>
</evidence>
<accession>A0A9D4TGX8</accession>
<feature type="domain" description="Cation/H+ exchanger transmembrane" evidence="7">
    <location>
        <begin position="275"/>
        <end position="444"/>
    </location>
</feature>
<dbReference type="GO" id="GO:1902600">
    <property type="term" value="P:proton transmembrane transport"/>
    <property type="evidence" value="ECO:0007669"/>
    <property type="project" value="InterPro"/>
</dbReference>
<reference evidence="8" key="1">
    <citation type="journal article" date="2019" name="Plant J.">
        <title>Chlorella vulgaris genome assembly and annotation reveals the molecular basis for metabolic acclimation to high light conditions.</title>
        <authorList>
            <person name="Cecchin M."/>
            <person name="Marcolungo L."/>
            <person name="Rossato M."/>
            <person name="Girolomoni L."/>
            <person name="Cosentino E."/>
            <person name="Cuine S."/>
            <person name="Li-Beisson Y."/>
            <person name="Delledonne M."/>
            <person name="Ballottari M."/>
        </authorList>
    </citation>
    <scope>NUCLEOTIDE SEQUENCE</scope>
    <source>
        <strain evidence="8">211/11P</strain>
    </source>
</reference>
<dbReference type="InterPro" id="IPR006153">
    <property type="entry name" value="Cation/H_exchanger_TM"/>
</dbReference>
<evidence type="ECO:0000256" key="6">
    <source>
        <dbReference type="SAM" id="SignalP"/>
    </source>
</evidence>
<proteinExistence type="predicted"/>
<gene>
    <name evidence="8" type="ORF">D9Q98_008946</name>
</gene>
<comment type="caution">
    <text evidence="8">The sequence shown here is derived from an EMBL/GenBank/DDBJ whole genome shotgun (WGS) entry which is preliminary data.</text>
</comment>
<dbReference type="PANTHER" id="PTHR43021:SF2">
    <property type="entry name" value="CATION_H+ EXCHANGER DOMAIN-CONTAINING PROTEIN"/>
    <property type="match status" value="1"/>
</dbReference>
<dbReference type="Proteomes" id="UP001055712">
    <property type="component" value="Unassembled WGS sequence"/>
</dbReference>
<feature type="transmembrane region" description="Helical" evidence="5">
    <location>
        <begin position="162"/>
        <end position="180"/>
    </location>
</feature>
<sequence length="519" mass="52739">MFAQLAAAAVLAVLAPVWHLSGRAAQRLQLPAITGMILAGVASGPQALGLLSPAGLLGVAPVQHLCLSLIALSAGAELHLPELRRLRKQVACITAGVSLCSWLLVYCVMRLLAGSIPFMRPLAPSDAAAVCTLAATLAVARSPASAIAVLKETEGKGPYCSLVMAVVVVKDVLLFAAFAVNVELFKAVGKSADTGMPLWLLVGPIVSILLSVVLGGAAGYVLSRLLRMRHGSIISIAVAAVGPHSSGDGHGAAAPHAAATPRGGGLLRLLRHPSALRLRPAVPLLLSGLTFGLAELGGAEPLLACVAAGLVASNWRGESQQGRETAELLAVDLARLAPLINALFFGMVGASLKLAAVRDTLWAAAIIYFVRLGGIWLGCWLGAAAGGTSAETSQHLWMGMVTQAGIALGLAQAVAARFPLWGPDFAALLAGMVVMNLLTGPPLFKAAVVSAGEARASSLPTAHTELTKRGSVKLARDEGGDPRRGGSLSPAAAAVAGGARVPLPTIPILDAVVPAASRP</sequence>
<dbReference type="OrthoDB" id="119067at2759"/>
<feature type="chain" id="PRO_5038953934" description="Cation/H+ exchanger transmembrane domain-containing protein" evidence="6">
    <location>
        <begin position="26"/>
        <end position="519"/>
    </location>
</feature>
<dbReference type="AlphaFoldDB" id="A0A9D4TGX8"/>
<dbReference type="GO" id="GO:0015297">
    <property type="term" value="F:antiporter activity"/>
    <property type="evidence" value="ECO:0007669"/>
    <property type="project" value="InterPro"/>
</dbReference>
<feature type="domain" description="Cation/H+ exchanger transmembrane" evidence="7">
    <location>
        <begin position="12"/>
        <end position="239"/>
    </location>
</feature>
<reference evidence="8" key="2">
    <citation type="submission" date="2020-11" db="EMBL/GenBank/DDBJ databases">
        <authorList>
            <person name="Cecchin M."/>
            <person name="Marcolungo L."/>
            <person name="Rossato M."/>
            <person name="Girolomoni L."/>
            <person name="Cosentino E."/>
            <person name="Cuine S."/>
            <person name="Li-Beisson Y."/>
            <person name="Delledonne M."/>
            <person name="Ballottari M."/>
        </authorList>
    </citation>
    <scope>NUCLEOTIDE SEQUENCE</scope>
    <source>
        <strain evidence="8">211/11P</strain>
        <tissue evidence="8">Whole cell</tissue>
    </source>
</reference>
<feature type="transmembrane region" description="Helical" evidence="5">
    <location>
        <begin position="420"/>
        <end position="438"/>
    </location>
</feature>
<feature type="transmembrane region" description="Helical" evidence="5">
    <location>
        <begin position="395"/>
        <end position="414"/>
    </location>
</feature>
<evidence type="ECO:0000256" key="3">
    <source>
        <dbReference type="ARBA" id="ARBA00022989"/>
    </source>
</evidence>
<dbReference type="Pfam" id="PF00999">
    <property type="entry name" value="Na_H_Exchanger"/>
    <property type="match status" value="2"/>
</dbReference>
<evidence type="ECO:0000256" key="2">
    <source>
        <dbReference type="ARBA" id="ARBA00022692"/>
    </source>
</evidence>
<feature type="transmembrane region" description="Helical" evidence="5">
    <location>
        <begin position="90"/>
        <end position="112"/>
    </location>
</feature>
<keyword evidence="2 5" id="KW-0812">Transmembrane</keyword>
<dbReference type="InterPro" id="IPR038770">
    <property type="entry name" value="Na+/solute_symporter_sf"/>
</dbReference>